<evidence type="ECO:0000313" key="11">
    <source>
        <dbReference type="Proteomes" id="UP000196027"/>
    </source>
</evidence>
<dbReference type="InterPro" id="IPR013785">
    <property type="entry name" value="Aldolase_TIM"/>
</dbReference>
<dbReference type="PANTHER" id="PTHR21225:SF10">
    <property type="entry name" value="PHOSPHO-2-DEHYDRO-3-DEOXYHEPTONATE ALDOLASE, TYR-SENSITIVE"/>
    <property type="match status" value="1"/>
</dbReference>
<comment type="function">
    <text evidence="1 8">Stereospecific condensation of phosphoenolpyruvate (PEP) and D-erythrose-4-phosphate (E4P) giving rise to 3-deoxy-D-arabino-heptulosonate-7-phosphate (DAHP).</text>
</comment>
<evidence type="ECO:0000256" key="2">
    <source>
        <dbReference type="ARBA" id="ARBA00004688"/>
    </source>
</evidence>
<dbReference type="FunFam" id="3.20.20.70:FF:000005">
    <property type="entry name" value="Phospho-2-dehydro-3-deoxyheptonate aldolase"/>
    <property type="match status" value="1"/>
</dbReference>
<name>A0A1Y0IG65_9GAMM</name>
<dbReference type="AlphaFoldDB" id="A0A1Y0IG65"/>
<dbReference type="GO" id="GO:0009073">
    <property type="term" value="P:aromatic amino acid family biosynthetic process"/>
    <property type="evidence" value="ECO:0007669"/>
    <property type="project" value="UniProtKB-KW"/>
</dbReference>
<proteinExistence type="inferred from homology"/>
<gene>
    <name evidence="10" type="ORF">OLMES_4509</name>
</gene>
<accession>A0A1Y0IG65</accession>
<comment type="pathway">
    <text evidence="2 8">Metabolic intermediate biosynthesis; chorismate biosynthesis; chorismate from D-erythrose 4-phosphate and phosphoenolpyruvate: step 1/7.</text>
</comment>
<dbReference type="GO" id="GO:0009423">
    <property type="term" value="P:chorismate biosynthetic process"/>
    <property type="evidence" value="ECO:0007669"/>
    <property type="project" value="UniProtKB-UniPathway"/>
</dbReference>
<dbReference type="Proteomes" id="UP000196027">
    <property type="component" value="Chromosome"/>
</dbReference>
<dbReference type="PANTHER" id="PTHR21225">
    <property type="entry name" value="PHOSPHO-2-DEHYDRO-3-DEOXYHEPTONATE ALDOLASE DAHP SYNTHETASE"/>
    <property type="match status" value="1"/>
</dbReference>
<keyword evidence="6 8" id="KW-0057">Aromatic amino acid biosynthesis</keyword>
<evidence type="ECO:0000313" key="10">
    <source>
        <dbReference type="EMBL" id="ARU58505.1"/>
    </source>
</evidence>
<evidence type="ECO:0000256" key="7">
    <source>
        <dbReference type="ARBA" id="ARBA00047508"/>
    </source>
</evidence>
<protein>
    <recommendedName>
        <fullName evidence="8">Phospho-2-dehydro-3-deoxyheptonate aldolase</fullName>
        <ecNumber evidence="8">2.5.1.54</ecNumber>
    </recommendedName>
</protein>
<evidence type="ECO:0000256" key="6">
    <source>
        <dbReference type="ARBA" id="ARBA00023141"/>
    </source>
</evidence>
<comment type="similarity">
    <text evidence="3 8">Belongs to the class-I DAHP synthase family.</text>
</comment>
<comment type="catalytic activity">
    <reaction evidence="7 8">
        <text>D-erythrose 4-phosphate + phosphoenolpyruvate + H2O = 7-phospho-2-dehydro-3-deoxy-D-arabino-heptonate + phosphate</text>
        <dbReference type="Rhea" id="RHEA:14717"/>
        <dbReference type="ChEBI" id="CHEBI:15377"/>
        <dbReference type="ChEBI" id="CHEBI:16897"/>
        <dbReference type="ChEBI" id="CHEBI:43474"/>
        <dbReference type="ChEBI" id="CHEBI:58394"/>
        <dbReference type="ChEBI" id="CHEBI:58702"/>
        <dbReference type="EC" id="2.5.1.54"/>
    </reaction>
</comment>
<dbReference type="Gene3D" id="3.20.20.70">
    <property type="entry name" value="Aldolase class I"/>
    <property type="match status" value="1"/>
</dbReference>
<evidence type="ECO:0000259" key="9">
    <source>
        <dbReference type="Pfam" id="PF00793"/>
    </source>
</evidence>
<evidence type="ECO:0000256" key="8">
    <source>
        <dbReference type="PIRNR" id="PIRNR001361"/>
    </source>
</evidence>
<dbReference type="EMBL" id="CP021425">
    <property type="protein sequence ID" value="ARU58505.1"/>
    <property type="molecule type" value="Genomic_DNA"/>
</dbReference>
<feature type="domain" description="DAHP synthetase I/KDSA" evidence="9">
    <location>
        <begin position="62"/>
        <end position="353"/>
    </location>
</feature>
<evidence type="ECO:0000256" key="1">
    <source>
        <dbReference type="ARBA" id="ARBA00003726"/>
    </source>
</evidence>
<dbReference type="GO" id="GO:0008652">
    <property type="term" value="P:amino acid biosynthetic process"/>
    <property type="evidence" value="ECO:0007669"/>
    <property type="project" value="UniProtKB-KW"/>
</dbReference>
<dbReference type="EC" id="2.5.1.54" evidence="8"/>
<dbReference type="InterPro" id="IPR006219">
    <property type="entry name" value="DAHP_synth_1"/>
</dbReference>
<dbReference type="NCBIfam" id="NF009395">
    <property type="entry name" value="PRK12755.1"/>
    <property type="match status" value="1"/>
</dbReference>
<evidence type="ECO:0000256" key="5">
    <source>
        <dbReference type="ARBA" id="ARBA00022679"/>
    </source>
</evidence>
<reference evidence="10 11" key="1">
    <citation type="submission" date="2017-05" db="EMBL/GenBank/DDBJ databases">
        <title>Genomic insights into alkan degradation activity of Oleiphilus messinensis.</title>
        <authorList>
            <person name="Kozyavkin S.A."/>
            <person name="Slesarev A.I."/>
            <person name="Golyshin P.N."/>
            <person name="Korzhenkov A."/>
            <person name="Golyshina O.N."/>
            <person name="Toshchakov S.V."/>
        </authorList>
    </citation>
    <scope>NUCLEOTIDE SEQUENCE [LARGE SCALE GENOMIC DNA]</scope>
    <source>
        <strain evidence="10 11">ME102</strain>
    </source>
</reference>
<sequence>MTANMAILQTTEITEQRDISQVDIAQSQSARPLPSPQTLKSELLATDALLQQVAGHRREIEAILNGTDDRLMVITGPCSLHDPEAALEYGRKLKMLQAQVEDKMLLVMRCYFEKPRTTVGWKGMLYDPSLDGSHDMETGLKSARALLLELTGLGLPVATEALNPLAMPYLSDLLSWVAIGARTSESQIHREMVSGLGVPTGFKNGTDGSLEIALNGIKSAMSPHSFLGMDGQGQIAMIETSGNPDAHVVLRGGKGGPNYDADNVASCEAALSKAGLHAAIVIDCSHENSGKDHARQGLVFENVVAQLTVRKTSAIKGVMLESFLKEGRQNLDKDDLEYGVSITDACINWEETASLILSAHQSLCP</sequence>
<evidence type="ECO:0000256" key="4">
    <source>
        <dbReference type="ARBA" id="ARBA00022605"/>
    </source>
</evidence>
<dbReference type="InterPro" id="IPR006218">
    <property type="entry name" value="DAHP1/KDSA"/>
</dbReference>
<dbReference type="PIRSF" id="PIRSF001361">
    <property type="entry name" value="DAHP_synthase"/>
    <property type="match status" value="1"/>
</dbReference>
<evidence type="ECO:0000256" key="3">
    <source>
        <dbReference type="ARBA" id="ARBA00007985"/>
    </source>
</evidence>
<dbReference type="GO" id="GO:0003849">
    <property type="term" value="F:3-deoxy-7-phosphoheptulonate synthase activity"/>
    <property type="evidence" value="ECO:0007669"/>
    <property type="project" value="UniProtKB-EC"/>
</dbReference>
<dbReference type="SUPFAM" id="SSF51569">
    <property type="entry name" value="Aldolase"/>
    <property type="match status" value="1"/>
</dbReference>
<keyword evidence="5 8" id="KW-0808">Transferase</keyword>
<keyword evidence="4 8" id="KW-0028">Amino-acid biosynthesis</keyword>
<dbReference type="GO" id="GO:0005737">
    <property type="term" value="C:cytoplasm"/>
    <property type="evidence" value="ECO:0007669"/>
    <property type="project" value="TreeGrafter"/>
</dbReference>
<organism evidence="10 11">
    <name type="scientific">Oleiphilus messinensis</name>
    <dbReference type="NCBI Taxonomy" id="141451"/>
    <lineage>
        <taxon>Bacteria</taxon>
        <taxon>Pseudomonadati</taxon>
        <taxon>Pseudomonadota</taxon>
        <taxon>Gammaproteobacteria</taxon>
        <taxon>Oceanospirillales</taxon>
        <taxon>Oleiphilaceae</taxon>
        <taxon>Oleiphilus</taxon>
    </lineage>
</organism>
<dbReference type="GO" id="GO:0042802">
    <property type="term" value="F:identical protein binding"/>
    <property type="evidence" value="ECO:0007669"/>
    <property type="project" value="UniProtKB-ARBA"/>
</dbReference>
<keyword evidence="11" id="KW-1185">Reference proteome</keyword>
<dbReference type="KEGG" id="ome:OLMES_4509"/>
<dbReference type="Pfam" id="PF00793">
    <property type="entry name" value="DAHP_synth_1"/>
    <property type="match status" value="1"/>
</dbReference>
<dbReference type="UniPathway" id="UPA00053">
    <property type="reaction ID" value="UER00084"/>
</dbReference>
<dbReference type="NCBIfam" id="TIGR00034">
    <property type="entry name" value="aroFGH"/>
    <property type="match status" value="1"/>
</dbReference>
<dbReference type="RefSeq" id="WP_232465177.1">
    <property type="nucleotide sequence ID" value="NZ_CP021425.1"/>
</dbReference>